<dbReference type="CDD" id="cd22363">
    <property type="entry name" value="tRNA-intron_lyase_C"/>
    <property type="match status" value="1"/>
</dbReference>
<feature type="compositionally biased region" description="Low complexity" evidence="8">
    <location>
        <begin position="8"/>
        <end position="26"/>
    </location>
</feature>
<comment type="similarity">
    <text evidence="1">Belongs to the tRNA-intron endonuclease family.</text>
</comment>
<dbReference type="GO" id="GO:0003676">
    <property type="term" value="F:nucleic acid binding"/>
    <property type="evidence" value="ECO:0007669"/>
    <property type="project" value="InterPro"/>
</dbReference>
<comment type="caution">
    <text evidence="10">The sequence shown here is derived from an EMBL/GenBank/DDBJ whole genome shotgun (WGS) entry which is preliminary data.</text>
</comment>
<dbReference type="PANTHER" id="PTHR21227">
    <property type="entry name" value="TRNA-SPLICING ENDONUCLEASE SUBUNIT SEN2"/>
    <property type="match status" value="1"/>
</dbReference>
<evidence type="ECO:0000256" key="6">
    <source>
        <dbReference type="ARBA" id="ARBA00034031"/>
    </source>
</evidence>
<dbReference type="PANTHER" id="PTHR21227:SF0">
    <property type="entry name" value="TRNA-SPLICING ENDONUCLEASE SUBUNIT SEN2"/>
    <property type="match status" value="1"/>
</dbReference>
<dbReference type="RefSeq" id="XP_021868385.1">
    <property type="nucleotide sequence ID" value="XM_022016917.1"/>
</dbReference>
<evidence type="ECO:0000313" key="10">
    <source>
        <dbReference type="EMBL" id="ORX34107.1"/>
    </source>
</evidence>
<comment type="catalytic activity">
    <reaction evidence="6">
        <text>pretRNA = a 3'-half-tRNA molecule with a 5'-OH end + a 5'-half-tRNA molecule with a 2',3'-cyclic phosphate end + an intron with a 2',3'-cyclic phosphate and a 5'-hydroxyl terminus.</text>
        <dbReference type="EC" id="4.6.1.16"/>
    </reaction>
</comment>
<evidence type="ECO:0000256" key="3">
    <source>
        <dbReference type="ARBA" id="ARBA00022694"/>
    </source>
</evidence>
<evidence type="ECO:0000256" key="1">
    <source>
        <dbReference type="ARBA" id="ARBA00008078"/>
    </source>
</evidence>
<dbReference type="Proteomes" id="UP000193218">
    <property type="component" value="Unassembled WGS sequence"/>
</dbReference>
<dbReference type="Gene3D" id="3.40.1350.10">
    <property type="match status" value="1"/>
</dbReference>
<dbReference type="GeneID" id="33558726"/>
<feature type="active site" evidence="7">
    <location>
        <position position="413"/>
    </location>
</feature>
<feature type="compositionally biased region" description="Basic residues" evidence="8">
    <location>
        <begin position="244"/>
        <end position="255"/>
    </location>
</feature>
<feature type="active site" evidence="7">
    <location>
        <position position="421"/>
    </location>
</feature>
<dbReference type="SUPFAM" id="SSF53032">
    <property type="entry name" value="tRNA-intron endonuclease catalytic domain-like"/>
    <property type="match status" value="1"/>
</dbReference>
<dbReference type="InterPro" id="IPR011856">
    <property type="entry name" value="tRNA_endonuc-like_dom_sf"/>
</dbReference>
<evidence type="ECO:0000256" key="4">
    <source>
        <dbReference type="ARBA" id="ARBA00023239"/>
    </source>
</evidence>
<accession>A0A1Y1U9C0</accession>
<dbReference type="EMBL" id="NBSH01000015">
    <property type="protein sequence ID" value="ORX34107.1"/>
    <property type="molecule type" value="Genomic_DNA"/>
</dbReference>
<dbReference type="GO" id="GO:0000214">
    <property type="term" value="C:tRNA-intron endonuclease complex"/>
    <property type="evidence" value="ECO:0007669"/>
    <property type="project" value="InterPro"/>
</dbReference>
<dbReference type="Pfam" id="PF01974">
    <property type="entry name" value="tRNA_int_endo"/>
    <property type="match status" value="1"/>
</dbReference>
<evidence type="ECO:0000256" key="2">
    <source>
        <dbReference type="ARBA" id="ARBA00012573"/>
    </source>
</evidence>
<feature type="domain" description="tRNA intron endonuclease catalytic" evidence="9">
    <location>
        <begin position="383"/>
        <end position="477"/>
    </location>
</feature>
<dbReference type="FunCoup" id="A0A1Y1U9C0">
    <property type="interactions" value="18"/>
</dbReference>
<dbReference type="InterPro" id="IPR036167">
    <property type="entry name" value="tRNA_intron_Endo_cat-like_sf"/>
</dbReference>
<dbReference type="GO" id="GO:0005737">
    <property type="term" value="C:cytoplasm"/>
    <property type="evidence" value="ECO:0007669"/>
    <property type="project" value="TreeGrafter"/>
</dbReference>
<dbReference type="GO" id="GO:0000379">
    <property type="term" value="P:tRNA-type intron splice site recognition and cleavage"/>
    <property type="evidence" value="ECO:0007669"/>
    <property type="project" value="TreeGrafter"/>
</dbReference>
<dbReference type="EC" id="4.6.1.16" evidence="2"/>
<dbReference type="FunFam" id="3.40.1350.10:FF:000007">
    <property type="entry name" value="tRNA-splicing endonuclease subunit Sen2"/>
    <property type="match status" value="1"/>
</dbReference>
<evidence type="ECO:0000259" key="9">
    <source>
        <dbReference type="Pfam" id="PF01974"/>
    </source>
</evidence>
<organism evidence="10 11">
    <name type="scientific">Kockovaella imperatae</name>
    <dbReference type="NCBI Taxonomy" id="4999"/>
    <lineage>
        <taxon>Eukaryota</taxon>
        <taxon>Fungi</taxon>
        <taxon>Dikarya</taxon>
        <taxon>Basidiomycota</taxon>
        <taxon>Agaricomycotina</taxon>
        <taxon>Tremellomycetes</taxon>
        <taxon>Tremellales</taxon>
        <taxon>Cuniculitremaceae</taxon>
        <taxon>Kockovaella</taxon>
    </lineage>
</organism>
<keyword evidence="3" id="KW-0819">tRNA processing</keyword>
<evidence type="ECO:0000256" key="7">
    <source>
        <dbReference type="PIRSR" id="PIRSR011789-1"/>
    </source>
</evidence>
<gene>
    <name evidence="10" type="ORF">BD324DRAFT_636639</name>
</gene>
<dbReference type="STRING" id="4999.A0A1Y1U9C0"/>
<dbReference type="GO" id="GO:0000213">
    <property type="term" value="F:tRNA-intron lyase activity"/>
    <property type="evidence" value="ECO:0007669"/>
    <property type="project" value="UniProtKB-EC"/>
</dbReference>
<evidence type="ECO:0000256" key="8">
    <source>
        <dbReference type="SAM" id="MobiDB-lite"/>
    </source>
</evidence>
<dbReference type="InParanoid" id="A0A1Y1U9C0"/>
<reference evidence="10 11" key="1">
    <citation type="submission" date="2017-03" db="EMBL/GenBank/DDBJ databases">
        <title>Widespread Adenine N6-methylation of Active Genes in Fungi.</title>
        <authorList>
            <consortium name="DOE Joint Genome Institute"/>
            <person name="Mondo S.J."/>
            <person name="Dannebaum R.O."/>
            <person name="Kuo R.C."/>
            <person name="Louie K.B."/>
            <person name="Bewick A.J."/>
            <person name="Labutti K."/>
            <person name="Haridas S."/>
            <person name="Kuo A."/>
            <person name="Salamov A."/>
            <person name="Ahrendt S.R."/>
            <person name="Lau R."/>
            <person name="Bowen B.P."/>
            <person name="Lipzen A."/>
            <person name="Sullivan W."/>
            <person name="Andreopoulos W.B."/>
            <person name="Clum A."/>
            <person name="Lindquist E."/>
            <person name="Daum C."/>
            <person name="Northen T.R."/>
            <person name="Ramamoorthy G."/>
            <person name="Schmitz R.J."/>
            <person name="Gryganskyi A."/>
            <person name="Culley D."/>
            <person name="Magnuson J."/>
            <person name="James T.Y."/>
            <person name="O'Malley M.A."/>
            <person name="Stajich J.E."/>
            <person name="Spatafora J.W."/>
            <person name="Visel A."/>
            <person name="Grigoriev I.V."/>
        </authorList>
    </citation>
    <scope>NUCLEOTIDE SEQUENCE [LARGE SCALE GENOMIC DNA]</scope>
    <source>
        <strain evidence="10 11">NRRL Y-17943</strain>
    </source>
</reference>
<protein>
    <recommendedName>
        <fullName evidence="2">tRNA-intron lyase</fullName>
        <ecNumber evidence="2">4.6.1.16</ecNumber>
    </recommendedName>
    <alternativeName>
        <fullName evidence="5">tRNA-intron endonuclease Sen2</fullName>
    </alternativeName>
</protein>
<evidence type="ECO:0000313" key="11">
    <source>
        <dbReference type="Proteomes" id="UP000193218"/>
    </source>
</evidence>
<evidence type="ECO:0000256" key="5">
    <source>
        <dbReference type="ARBA" id="ARBA00032432"/>
    </source>
</evidence>
<feature type="active site" evidence="7">
    <location>
        <position position="470"/>
    </location>
</feature>
<dbReference type="InterPro" id="IPR006677">
    <property type="entry name" value="tRNA_intron_Endonuc_cat-like"/>
</dbReference>
<sequence length="526" mass="57871">MSGPTQTSSEGPSGPSYRGGSSSKPSNRSRFQANNKKYGTPLPILLPSSPLHPAYQAPSRDTVGSRSSFISTFLSVFEAPVKVEVPQCVGVFDPLTRSVWITDPKDMAILFNRGFFGKGTFSRSEPTWKSRRLDQVRGGQSAAAEKLREKRRLERKQFKIDRAEAMLSAAKAAEQVLVTGQMPSEHGPDEVAEGSNGDAGNGEEGNLSGRAASPALTTGTDVDLSTLTPQTFLVRPTRPDANRNRGKNAFKRRPKPVTSVNGTTVEAGPSNAMPSSSLPRSGVSDQEAPSVQPAVVVVPDDYEQDLSEDDFEESIVEDLEHLQLGLEEAWFLSSGIGVLKIYDTKTQSFIPRESVLALLQTSPVSRVPKTPTAPPRLFPDDPFLISYACYHHFRSLGWVVKPGIKFSADWLLYRKGPVFSHAAFSLVIVPVYASSEDRRKSPYAGQDWFQERMSWKWISTVMRVNSLVQKNVIMIYVTVPSVASFDASLKFGDGSLDPKKVDMKALLRHYAIQEVSLSRFSPARRR</sequence>
<dbReference type="AlphaFoldDB" id="A0A1Y1U9C0"/>
<dbReference type="InterPro" id="IPR006676">
    <property type="entry name" value="tRNA_splic"/>
</dbReference>
<name>A0A1Y1U9C0_9TREE</name>
<keyword evidence="11" id="KW-1185">Reference proteome</keyword>
<proteinExistence type="inferred from homology"/>
<feature type="compositionally biased region" description="Polar residues" evidence="8">
    <location>
        <begin position="215"/>
        <end position="231"/>
    </location>
</feature>
<dbReference type="InterPro" id="IPR016589">
    <property type="entry name" value="tRNA_splic_SEN2"/>
</dbReference>
<dbReference type="PIRSF" id="PIRSF011789">
    <property type="entry name" value="tRNA_splic_SEN2"/>
    <property type="match status" value="1"/>
</dbReference>
<feature type="region of interest" description="Disordered" evidence="8">
    <location>
        <begin position="182"/>
        <end position="292"/>
    </location>
</feature>
<feature type="compositionally biased region" description="Polar residues" evidence="8">
    <location>
        <begin position="28"/>
        <end position="37"/>
    </location>
</feature>
<feature type="region of interest" description="Disordered" evidence="8">
    <location>
        <begin position="1"/>
        <end position="40"/>
    </location>
</feature>
<keyword evidence="4" id="KW-0456">Lyase</keyword>
<dbReference type="OrthoDB" id="10249562at2759"/>